<feature type="domain" description="ABC3 transporter permease C-terminal" evidence="8">
    <location>
        <begin position="263"/>
        <end position="375"/>
    </location>
</feature>
<dbReference type="GO" id="GO:0098797">
    <property type="term" value="C:plasma membrane protein complex"/>
    <property type="evidence" value="ECO:0007669"/>
    <property type="project" value="TreeGrafter"/>
</dbReference>
<evidence type="ECO:0000256" key="2">
    <source>
        <dbReference type="ARBA" id="ARBA00005236"/>
    </source>
</evidence>
<organism evidence="9">
    <name type="scientific">Paenibacillus sp. AN1007</name>
    <dbReference type="NCBI Taxonomy" id="3151385"/>
    <lineage>
        <taxon>Bacteria</taxon>
        <taxon>Bacillati</taxon>
        <taxon>Bacillota</taxon>
        <taxon>Bacilli</taxon>
        <taxon>Bacillales</taxon>
        <taxon>Paenibacillaceae</taxon>
        <taxon>Paenibacillus</taxon>
    </lineage>
</organism>
<feature type="transmembrane region" description="Helical" evidence="7">
    <location>
        <begin position="355"/>
        <end position="377"/>
    </location>
</feature>
<gene>
    <name evidence="9" type="ORF">ABXS70_00625</name>
</gene>
<dbReference type="InterPro" id="IPR003838">
    <property type="entry name" value="ABC3_permease_C"/>
</dbReference>
<feature type="transmembrane region" description="Helical" evidence="7">
    <location>
        <begin position="310"/>
        <end position="335"/>
    </location>
</feature>
<evidence type="ECO:0000259" key="8">
    <source>
        <dbReference type="Pfam" id="PF02687"/>
    </source>
</evidence>
<keyword evidence="6 7" id="KW-0472">Membrane</keyword>
<evidence type="ECO:0000256" key="6">
    <source>
        <dbReference type="ARBA" id="ARBA00023136"/>
    </source>
</evidence>
<proteinExistence type="inferred from homology"/>
<feature type="transmembrane region" description="Helical" evidence="7">
    <location>
        <begin position="721"/>
        <end position="744"/>
    </location>
</feature>
<accession>A0AAU8NBM0</accession>
<keyword evidence="3" id="KW-1003">Cell membrane</keyword>
<dbReference type="InterPro" id="IPR051447">
    <property type="entry name" value="Lipoprotein-release_system"/>
</dbReference>
<keyword evidence="5 7" id="KW-1133">Transmembrane helix</keyword>
<feature type="transmembrane region" description="Helical" evidence="7">
    <location>
        <begin position="257"/>
        <end position="289"/>
    </location>
</feature>
<protein>
    <submittedName>
        <fullName evidence="9">FtsX-like permease family protein</fullName>
    </submittedName>
</protein>
<feature type="transmembrane region" description="Helical" evidence="7">
    <location>
        <begin position="437"/>
        <end position="457"/>
    </location>
</feature>
<evidence type="ECO:0000313" key="9">
    <source>
        <dbReference type="EMBL" id="XCP95295.1"/>
    </source>
</evidence>
<evidence type="ECO:0000256" key="7">
    <source>
        <dbReference type="SAM" id="Phobius"/>
    </source>
</evidence>
<evidence type="ECO:0000256" key="4">
    <source>
        <dbReference type="ARBA" id="ARBA00022692"/>
    </source>
</evidence>
<sequence>MTAILKLGLSYLIKNKIQNLFITLLILLSTFLVCTAVIILANTGYQFKEMHSRTNGAHQVLTFEKGLNDPQKVYDWWTAQNGVQVSPLHTYRILSGITLDGIDISNIYLFMMNTPPPPWNADQLVFTAGQESASPAQGSVWIPASMAHSYNIAVGDTVQFKTGAAVLSRKVSAVVVDIPYGAPFSNTARIWMNSSDYQHDFTGFAGKEQHMMGIHFDEYSSRSSYWDRYSKETGAPFLETTMEFESISSFYLIINQIIGFIMIFLGALMMMIALITIGFTISDAILANYQTTGVLKSLGLTSRGIMSTYLIQYALLSFIAVIPGLMLSVFLSKFIINISASSLRTNHGHVPVEGIGAAVFVGLLLFLLVIIFVMLYVQKNRMIEPVQAIRYGMSEIDYARMTQRMNSPLANAASFGKLPVSFVIGVRSLIKNSKSSVLMVLLTSAAASVLVFGYLVLTSITGIDQTAAKWGYDNANIAGVVVDKTMFSRAALQSALEEDPRIQNVGWQGNITGVIPSDVAASITVNPSISLSLGVLDGSYEDLGFETLKGSNPERENEIALGVSAARMLKKDLGDLVDLYIEGKKRTFMISGIYQAIANMSISGRINVQAVRSINPGYEDVDAAFINVVDPSQAGVVAAQLNERFKDAVSIVTQKALLDDSVYKEAANILLYPMALMGLLFILVTFMIIFITCRISIRKENKTYGIYKSIGMTSGSIRSSITLGVALLSLIGSMFGVIAALYLLPLLLEKVLSGYGIVQIPLVLNGWGILLFASLSIFAAAVGCWLASKEIRRASPRMLVIE</sequence>
<dbReference type="EMBL" id="CP159992">
    <property type="protein sequence ID" value="XCP95295.1"/>
    <property type="molecule type" value="Genomic_DNA"/>
</dbReference>
<dbReference type="PANTHER" id="PTHR30489:SF0">
    <property type="entry name" value="LIPOPROTEIN-RELEASING SYSTEM TRANSMEMBRANE PROTEIN LOLE"/>
    <property type="match status" value="1"/>
</dbReference>
<feature type="domain" description="ABC3 transporter permease C-terminal" evidence="8">
    <location>
        <begin position="676"/>
        <end position="796"/>
    </location>
</feature>
<feature type="transmembrane region" description="Helical" evidence="7">
    <location>
        <begin position="764"/>
        <end position="788"/>
    </location>
</feature>
<dbReference type="RefSeq" id="WP_366293191.1">
    <property type="nucleotide sequence ID" value="NZ_CP159992.1"/>
</dbReference>
<comment type="subcellular location">
    <subcellularLocation>
        <location evidence="1">Cell membrane</location>
        <topology evidence="1">Multi-pass membrane protein</topology>
    </subcellularLocation>
</comment>
<evidence type="ECO:0000256" key="3">
    <source>
        <dbReference type="ARBA" id="ARBA00022475"/>
    </source>
</evidence>
<reference evidence="9" key="1">
    <citation type="submission" date="2024-05" db="EMBL/GenBank/DDBJ databases">
        <title>Draft genome assemblies of 36 bacteria isolated from hibernating arctic ground squirrels.</title>
        <authorList>
            <person name="McKee H."/>
            <person name="Mullen L."/>
            <person name="Drown D.M."/>
            <person name="Duddleston K.N."/>
        </authorList>
    </citation>
    <scope>NUCLEOTIDE SEQUENCE</scope>
    <source>
        <strain evidence="9">AN1007</strain>
    </source>
</reference>
<keyword evidence="4 7" id="KW-0812">Transmembrane</keyword>
<dbReference type="AlphaFoldDB" id="A0AAU8NBM0"/>
<comment type="similarity">
    <text evidence="2">Belongs to the ABC-4 integral membrane protein family. LolC/E subfamily.</text>
</comment>
<dbReference type="GO" id="GO:0044874">
    <property type="term" value="P:lipoprotein localization to outer membrane"/>
    <property type="evidence" value="ECO:0007669"/>
    <property type="project" value="TreeGrafter"/>
</dbReference>
<dbReference type="Pfam" id="PF02687">
    <property type="entry name" value="FtsX"/>
    <property type="match status" value="2"/>
</dbReference>
<feature type="transmembrane region" description="Helical" evidence="7">
    <location>
        <begin position="20"/>
        <end position="41"/>
    </location>
</feature>
<dbReference type="PANTHER" id="PTHR30489">
    <property type="entry name" value="LIPOPROTEIN-RELEASING SYSTEM TRANSMEMBRANE PROTEIN LOLE"/>
    <property type="match status" value="1"/>
</dbReference>
<evidence type="ECO:0000256" key="5">
    <source>
        <dbReference type="ARBA" id="ARBA00022989"/>
    </source>
</evidence>
<evidence type="ECO:0000256" key="1">
    <source>
        <dbReference type="ARBA" id="ARBA00004651"/>
    </source>
</evidence>
<name>A0AAU8NBM0_9BACL</name>
<feature type="transmembrane region" description="Helical" evidence="7">
    <location>
        <begin position="670"/>
        <end position="693"/>
    </location>
</feature>